<dbReference type="Proteomes" id="UP000487929">
    <property type="component" value="Unassembled WGS sequence"/>
</dbReference>
<name>A0A7X5AR12_9GAMM</name>
<accession>A0A7X5AR12</accession>
<gene>
    <name evidence="1" type="ORF">GRB96_11435</name>
</gene>
<dbReference type="EMBL" id="WUTT01000001">
    <property type="protein sequence ID" value="NAW35027.1"/>
    <property type="molecule type" value="Genomic_DNA"/>
</dbReference>
<evidence type="ECO:0000313" key="1">
    <source>
        <dbReference type="EMBL" id="NAW35027.1"/>
    </source>
</evidence>
<reference evidence="1 2" key="1">
    <citation type="submission" date="2019-12" db="EMBL/GenBank/DDBJ databases">
        <title>Draft genome sequencing of Halomonas alimentaria DSM 15356.</title>
        <authorList>
            <person name="Pandiyan K."/>
            <person name="Kushwaha P."/>
            <person name="Gowdham M."/>
            <person name="Chakdar H."/>
            <person name="Singh A."/>
            <person name="Kumar M."/>
            <person name="Saxena A.K."/>
        </authorList>
    </citation>
    <scope>NUCLEOTIDE SEQUENCE [LARGE SCALE GENOMIC DNA]</scope>
    <source>
        <strain evidence="1 2">DSM 15356</strain>
    </source>
</reference>
<dbReference type="OrthoDB" id="8566355at2"/>
<dbReference type="InterPro" id="IPR058690">
    <property type="entry name" value="BrxE"/>
</dbReference>
<dbReference type="AlphaFoldDB" id="A0A7X5AR12"/>
<dbReference type="Pfam" id="PF26412">
    <property type="entry name" value="BrxE"/>
    <property type="match status" value="1"/>
</dbReference>
<evidence type="ECO:0000313" key="2">
    <source>
        <dbReference type="Proteomes" id="UP000487929"/>
    </source>
</evidence>
<comment type="caution">
    <text evidence="1">The sequence shown here is derived from an EMBL/GenBank/DDBJ whole genome shotgun (WGS) entry which is preliminary data.</text>
</comment>
<proteinExistence type="predicted"/>
<dbReference type="NCBIfam" id="NF033447">
    <property type="entry name" value="BrxE_fam"/>
    <property type="match status" value="1"/>
</dbReference>
<keyword evidence="2" id="KW-1185">Reference proteome</keyword>
<protein>
    <submittedName>
        <fullName evidence="1">BrxE family protein</fullName>
    </submittedName>
</protein>
<organism evidence="1 2">
    <name type="scientific">Halomonas alimentaria</name>
    <dbReference type="NCBI Taxonomy" id="147248"/>
    <lineage>
        <taxon>Bacteria</taxon>
        <taxon>Pseudomonadati</taxon>
        <taxon>Pseudomonadota</taxon>
        <taxon>Gammaproteobacteria</taxon>
        <taxon>Oceanospirillales</taxon>
        <taxon>Halomonadaceae</taxon>
        <taxon>Halomonas</taxon>
    </lineage>
</organism>
<dbReference type="RefSeq" id="WP_161432261.1">
    <property type="nucleotide sequence ID" value="NZ_WUTT01000001.1"/>
</dbReference>
<sequence>MIKDAAKLAELRVLVGYLGEQSPAWWGSHFFGQTAMAFLTPVFGRSAHQAQYQGVLEAARRVHDERIGVGRTLHLFHMPEHYEQGAASLIADREEGERLLAHTASPDNALARLQTLASPQQAEEGPVVVGDLGEDLGTALAVMAGLYLDAFRRGIQTYPYLREAQ</sequence>